<feature type="domain" description="NADP-dependent oxidoreductase" evidence="1">
    <location>
        <begin position="21"/>
        <end position="228"/>
    </location>
</feature>
<gene>
    <name evidence="2" type="ORF">EH243_02850</name>
</gene>
<dbReference type="CDD" id="cd19095">
    <property type="entry name" value="AKR_PA4992-like"/>
    <property type="match status" value="1"/>
</dbReference>
<accession>A0A430KUH8</accession>
<protein>
    <submittedName>
        <fullName evidence="2">Aldo/keto reductase</fullName>
    </submittedName>
</protein>
<name>A0A430KUH8_9GAMM</name>
<dbReference type="PANTHER" id="PTHR43312:SF1">
    <property type="entry name" value="NADP-DEPENDENT OXIDOREDUCTASE DOMAIN-CONTAINING PROTEIN"/>
    <property type="match status" value="1"/>
</dbReference>
<evidence type="ECO:0000313" key="3">
    <source>
        <dbReference type="Proteomes" id="UP000283087"/>
    </source>
</evidence>
<dbReference type="InterPro" id="IPR036812">
    <property type="entry name" value="NAD(P)_OxRdtase_dom_sf"/>
</dbReference>
<dbReference type="InterPro" id="IPR053135">
    <property type="entry name" value="AKR2_Oxidoreductase"/>
</dbReference>
<reference evidence="2 3" key="1">
    <citation type="submission" date="2018-11" db="EMBL/GenBank/DDBJ databases">
        <title>The draft genome sequence of Amphritea opalescens ANRC-JH13T.</title>
        <authorList>
            <person name="Fang Z."/>
            <person name="Zhang Y."/>
            <person name="Han X."/>
        </authorList>
    </citation>
    <scope>NUCLEOTIDE SEQUENCE [LARGE SCALE GENOMIC DNA]</scope>
    <source>
        <strain evidence="2 3">ANRC-JH13</strain>
    </source>
</reference>
<sequence>MGDTLLLNLRQIAGTDLQVSPIGLGTVKIGRDKGVKYPDHFMIPDDQQVLHLLALSQELGINLLDTAPAYGHSEERLGRLLKGQRNQWLICSKVGEEFDPQTGLSHFNFTPEHIRFSVERSLRRLNTDVIDILLVHSDGNDLKRIHHDGVLQQLAQLKTEGKIRAGGMSTKTIEGGIETLKQSDIAMVTYNLNEQQESPVIDYALAQQKGIFIKKALASGHITQALTTDPVRASFDLVLGHPGVSSAIIGTINPDHLRSNVHAAADCLTRSDS</sequence>
<keyword evidence="3" id="KW-1185">Reference proteome</keyword>
<dbReference type="SUPFAM" id="SSF51430">
    <property type="entry name" value="NAD(P)-linked oxidoreductase"/>
    <property type="match status" value="1"/>
</dbReference>
<dbReference type="Gene3D" id="3.20.20.100">
    <property type="entry name" value="NADP-dependent oxidoreductase domain"/>
    <property type="match status" value="1"/>
</dbReference>
<dbReference type="Pfam" id="PF00248">
    <property type="entry name" value="Aldo_ket_red"/>
    <property type="match status" value="1"/>
</dbReference>
<dbReference type="OrthoDB" id="9773828at2"/>
<dbReference type="AlphaFoldDB" id="A0A430KUH8"/>
<evidence type="ECO:0000259" key="1">
    <source>
        <dbReference type="Pfam" id="PF00248"/>
    </source>
</evidence>
<dbReference type="EMBL" id="RQXW01000002">
    <property type="protein sequence ID" value="RTE67159.1"/>
    <property type="molecule type" value="Genomic_DNA"/>
</dbReference>
<dbReference type="Proteomes" id="UP000283087">
    <property type="component" value="Unassembled WGS sequence"/>
</dbReference>
<organism evidence="2 3">
    <name type="scientific">Amphritea opalescens</name>
    <dbReference type="NCBI Taxonomy" id="2490544"/>
    <lineage>
        <taxon>Bacteria</taxon>
        <taxon>Pseudomonadati</taxon>
        <taxon>Pseudomonadota</taxon>
        <taxon>Gammaproteobacteria</taxon>
        <taxon>Oceanospirillales</taxon>
        <taxon>Oceanospirillaceae</taxon>
        <taxon>Amphritea</taxon>
    </lineage>
</organism>
<dbReference type="PANTHER" id="PTHR43312">
    <property type="entry name" value="D-THREO-ALDOSE 1-DEHYDROGENASE"/>
    <property type="match status" value="1"/>
</dbReference>
<proteinExistence type="predicted"/>
<comment type="caution">
    <text evidence="2">The sequence shown here is derived from an EMBL/GenBank/DDBJ whole genome shotgun (WGS) entry which is preliminary data.</text>
</comment>
<dbReference type="InterPro" id="IPR023210">
    <property type="entry name" value="NADP_OxRdtase_dom"/>
</dbReference>
<evidence type="ECO:0000313" key="2">
    <source>
        <dbReference type="EMBL" id="RTE67159.1"/>
    </source>
</evidence>